<feature type="domain" description="Stress-response A/B barrel" evidence="2">
    <location>
        <begin position="32"/>
        <end position="128"/>
    </location>
</feature>
<protein>
    <submittedName>
        <fullName evidence="3">Stress responsive barrel domain protein</fullName>
    </submittedName>
</protein>
<dbReference type="Proteomes" id="UP001374893">
    <property type="component" value="Chromosome"/>
</dbReference>
<proteinExistence type="predicted"/>
<sequence>MRAFLVAGLSALLVAACGPSTAVLPDPKPGTVDHVVIFWLKRPGNGDDKERLHAAAGQLEAIPGVLAVRHGNVIASDREIVDDSFDLAYIITFDSVESLRAYDPHPIHAKLAAEVARPLCRKILVYDVIH</sequence>
<evidence type="ECO:0000259" key="2">
    <source>
        <dbReference type="PROSITE" id="PS51502"/>
    </source>
</evidence>
<keyword evidence="4" id="KW-1185">Reference proteome</keyword>
<evidence type="ECO:0000313" key="4">
    <source>
        <dbReference type="Proteomes" id="UP001374893"/>
    </source>
</evidence>
<reference evidence="3 4" key="1">
    <citation type="submission" date="2021-06" db="EMBL/GenBank/DDBJ databases">
        <title>Complete genome of Haloferula helveola possessing various polysaccharide degrading enzymes.</title>
        <authorList>
            <person name="Takami H."/>
            <person name="Huang C."/>
            <person name="Hamasaki K."/>
        </authorList>
    </citation>
    <scope>NUCLEOTIDE SEQUENCE [LARGE SCALE GENOMIC DNA]</scope>
    <source>
        <strain evidence="3 4">CN-1</strain>
    </source>
</reference>
<dbReference type="Pfam" id="PF07876">
    <property type="entry name" value="Dabb"/>
    <property type="match status" value="1"/>
</dbReference>
<feature type="chain" id="PRO_5046018492" evidence="1">
    <location>
        <begin position="23"/>
        <end position="130"/>
    </location>
</feature>
<dbReference type="InterPro" id="IPR011008">
    <property type="entry name" value="Dimeric_a/b-barrel"/>
</dbReference>
<evidence type="ECO:0000256" key="1">
    <source>
        <dbReference type="SAM" id="SignalP"/>
    </source>
</evidence>
<organism evidence="3 4">
    <name type="scientific">Haloferula helveola</name>
    <dbReference type="NCBI Taxonomy" id="490095"/>
    <lineage>
        <taxon>Bacteria</taxon>
        <taxon>Pseudomonadati</taxon>
        <taxon>Verrucomicrobiota</taxon>
        <taxon>Verrucomicrobiia</taxon>
        <taxon>Verrucomicrobiales</taxon>
        <taxon>Verrucomicrobiaceae</taxon>
        <taxon>Haloferula</taxon>
    </lineage>
</organism>
<accession>A0ABM7R9L8</accession>
<dbReference type="PROSITE" id="PS51257">
    <property type="entry name" value="PROKAR_LIPOPROTEIN"/>
    <property type="match status" value="1"/>
</dbReference>
<dbReference type="RefSeq" id="WP_338688693.1">
    <property type="nucleotide sequence ID" value="NZ_AP024702.1"/>
</dbReference>
<feature type="signal peptide" evidence="1">
    <location>
        <begin position="1"/>
        <end position="22"/>
    </location>
</feature>
<dbReference type="SMART" id="SM00886">
    <property type="entry name" value="Dabb"/>
    <property type="match status" value="1"/>
</dbReference>
<name>A0ABM7R9L8_9BACT</name>
<dbReference type="EMBL" id="AP024702">
    <property type="protein sequence ID" value="BCX46806.1"/>
    <property type="molecule type" value="Genomic_DNA"/>
</dbReference>
<dbReference type="Gene3D" id="3.30.70.100">
    <property type="match status" value="1"/>
</dbReference>
<dbReference type="SUPFAM" id="SSF54909">
    <property type="entry name" value="Dimeric alpha+beta barrel"/>
    <property type="match status" value="1"/>
</dbReference>
<evidence type="ECO:0000313" key="3">
    <source>
        <dbReference type="EMBL" id="BCX46806.1"/>
    </source>
</evidence>
<dbReference type="InterPro" id="IPR013097">
    <property type="entry name" value="Dabb"/>
</dbReference>
<keyword evidence="1" id="KW-0732">Signal</keyword>
<dbReference type="PROSITE" id="PS51502">
    <property type="entry name" value="S_R_A_B_BARREL"/>
    <property type="match status" value="1"/>
</dbReference>
<gene>
    <name evidence="3" type="ORF">HAHE_07140</name>
</gene>